<sequence length="147" mass="16038">MLFPASPPPFMPTMEGSSKLSGNFRIQEGSIKVRIVRRVGTDVLELLDDVLRCWGFHGQMSSLRLETVVIGHVDKRNVGTVRSGLYEPSSLMIWSCWITMASLSGPPPGDARTAFLGGAAATRQRTNPARTIWRKGAVEPGNGEIVE</sequence>
<protein>
    <submittedName>
        <fullName evidence="1">Uncharacterized protein</fullName>
    </submittedName>
</protein>
<accession>A0A182VJK2</accession>
<dbReference type="EnsemblMetazoa" id="AMEM016061-RA">
    <property type="protein sequence ID" value="AMEM016061-PA"/>
    <property type="gene ID" value="AMEM016061"/>
</dbReference>
<name>A0A182VJK2_ANOME</name>
<dbReference type="VEuPathDB" id="VectorBase:AMEM016061"/>
<dbReference type="AlphaFoldDB" id="A0A182VJK2"/>
<proteinExistence type="predicted"/>
<keyword evidence="2" id="KW-1185">Reference proteome</keyword>
<organism evidence="1 2">
    <name type="scientific">Anopheles merus</name>
    <name type="common">Mosquito</name>
    <dbReference type="NCBI Taxonomy" id="30066"/>
    <lineage>
        <taxon>Eukaryota</taxon>
        <taxon>Metazoa</taxon>
        <taxon>Ecdysozoa</taxon>
        <taxon>Arthropoda</taxon>
        <taxon>Hexapoda</taxon>
        <taxon>Insecta</taxon>
        <taxon>Pterygota</taxon>
        <taxon>Neoptera</taxon>
        <taxon>Endopterygota</taxon>
        <taxon>Diptera</taxon>
        <taxon>Nematocera</taxon>
        <taxon>Culicoidea</taxon>
        <taxon>Culicidae</taxon>
        <taxon>Anophelinae</taxon>
        <taxon>Anopheles</taxon>
    </lineage>
</organism>
<reference evidence="1" key="1">
    <citation type="submission" date="2020-05" db="UniProtKB">
        <authorList>
            <consortium name="EnsemblMetazoa"/>
        </authorList>
    </citation>
    <scope>IDENTIFICATION</scope>
    <source>
        <strain evidence="1">MAF</strain>
    </source>
</reference>
<evidence type="ECO:0000313" key="1">
    <source>
        <dbReference type="EnsemblMetazoa" id="AMEM016061-PA"/>
    </source>
</evidence>
<evidence type="ECO:0000313" key="2">
    <source>
        <dbReference type="Proteomes" id="UP000075903"/>
    </source>
</evidence>
<dbReference type="Proteomes" id="UP000075903">
    <property type="component" value="Unassembled WGS sequence"/>
</dbReference>